<protein>
    <recommendedName>
        <fullName evidence="4">DUF4412 domain-containing protein</fullName>
    </recommendedName>
</protein>
<proteinExistence type="predicted"/>
<reference evidence="2 3" key="1">
    <citation type="submission" date="2021-03" db="EMBL/GenBank/DDBJ databases">
        <title>novel species isolated from a fishpond in China.</title>
        <authorList>
            <person name="Lu H."/>
            <person name="Cai Z."/>
        </authorList>
    </citation>
    <scope>NUCLEOTIDE SEQUENCE [LARGE SCALE GENOMIC DNA]</scope>
    <source>
        <strain evidence="2 3">Y57</strain>
    </source>
</reference>
<keyword evidence="1" id="KW-0732">Signal</keyword>
<evidence type="ECO:0008006" key="4">
    <source>
        <dbReference type="Google" id="ProtNLM"/>
    </source>
</evidence>
<feature type="signal peptide" evidence="1">
    <location>
        <begin position="1"/>
        <end position="21"/>
    </location>
</feature>
<dbReference type="Proteomes" id="UP000663992">
    <property type="component" value="Unassembled WGS sequence"/>
</dbReference>
<sequence length="262" mass="29014">MKTKSLLALAVMGLVSLGANADSMITVVSQDMDGTETTKIYVADGKTVAVNAQGQADFIFDTKKNLAVALNHDEQQYVHVNSEQMQKMAEGIGQMQQQMQSMMEQQMQGMSEEEKAQMREMMGGFMPGAKSNQEVSLNETGKSDKINGQSCKWITLNRGDELVSEACVVSVKDVDIADDDFATLIGFLNKMREFASQMGDNDEMMLNQHLLDKKLLPVQIKDYEDGETEISTLSFAQKSAPKGVFAIPDGYQEMQMPVMEDF</sequence>
<accession>A0ABS3CW80</accession>
<name>A0ABS3CW80_9ALTE</name>
<organism evidence="2 3">
    <name type="scientific">Bowmanella yangjiangensis</name>
    <dbReference type="NCBI Taxonomy" id="2811230"/>
    <lineage>
        <taxon>Bacteria</taxon>
        <taxon>Pseudomonadati</taxon>
        <taxon>Pseudomonadota</taxon>
        <taxon>Gammaproteobacteria</taxon>
        <taxon>Alteromonadales</taxon>
        <taxon>Alteromonadaceae</taxon>
        <taxon>Bowmanella</taxon>
    </lineage>
</organism>
<keyword evidence="3" id="KW-1185">Reference proteome</keyword>
<gene>
    <name evidence="2" type="ORF">J0A65_08375</name>
</gene>
<dbReference type="RefSeq" id="WP_206593716.1">
    <property type="nucleotide sequence ID" value="NZ_JAFKCS010000006.1"/>
</dbReference>
<evidence type="ECO:0000313" key="3">
    <source>
        <dbReference type="Proteomes" id="UP000663992"/>
    </source>
</evidence>
<evidence type="ECO:0000256" key="1">
    <source>
        <dbReference type="SAM" id="SignalP"/>
    </source>
</evidence>
<evidence type="ECO:0000313" key="2">
    <source>
        <dbReference type="EMBL" id="MBN7819879.1"/>
    </source>
</evidence>
<feature type="chain" id="PRO_5046346192" description="DUF4412 domain-containing protein" evidence="1">
    <location>
        <begin position="22"/>
        <end position="262"/>
    </location>
</feature>
<comment type="caution">
    <text evidence="2">The sequence shown here is derived from an EMBL/GenBank/DDBJ whole genome shotgun (WGS) entry which is preliminary data.</text>
</comment>
<dbReference type="EMBL" id="JAFKCS010000006">
    <property type="protein sequence ID" value="MBN7819879.1"/>
    <property type="molecule type" value="Genomic_DNA"/>
</dbReference>